<dbReference type="GO" id="GO:0000160">
    <property type="term" value="P:phosphorelay signal transduction system"/>
    <property type="evidence" value="ECO:0007669"/>
    <property type="project" value="InterPro"/>
</dbReference>
<dbReference type="KEGG" id="mva:Mvan_2072"/>
<evidence type="ECO:0000259" key="3">
    <source>
        <dbReference type="PROSITE" id="PS50110"/>
    </source>
</evidence>
<dbReference type="InterPro" id="IPR011006">
    <property type="entry name" value="CheY-like_superfamily"/>
</dbReference>
<protein>
    <submittedName>
        <fullName evidence="4">Response regulator receiver protein</fullName>
    </submittedName>
</protein>
<dbReference type="EMBL" id="CP000511">
    <property type="protein sequence ID" value="ABM12887.1"/>
    <property type="molecule type" value="Genomic_DNA"/>
</dbReference>
<dbReference type="InterPro" id="IPR001789">
    <property type="entry name" value="Sig_transdc_resp-reg_receiver"/>
</dbReference>
<dbReference type="Gene3D" id="3.40.50.2300">
    <property type="match status" value="1"/>
</dbReference>
<feature type="domain" description="Response regulatory" evidence="3">
    <location>
        <begin position="27"/>
        <end position="138"/>
    </location>
</feature>
<dbReference type="Pfam" id="PF00072">
    <property type="entry name" value="Response_reg"/>
    <property type="match status" value="1"/>
</dbReference>
<dbReference type="PROSITE" id="PS50110">
    <property type="entry name" value="RESPONSE_REGULATORY"/>
    <property type="match status" value="1"/>
</dbReference>
<dbReference type="STRING" id="350058.Mvan_2072"/>
<dbReference type="SMART" id="SM00448">
    <property type="entry name" value="REC"/>
    <property type="match status" value="1"/>
</dbReference>
<evidence type="ECO:0000313" key="5">
    <source>
        <dbReference type="Proteomes" id="UP000009159"/>
    </source>
</evidence>
<organism evidence="4 5">
    <name type="scientific">Mycolicibacterium vanbaalenii (strain DSM 7251 / JCM 13017 / BCRC 16820 / KCTC 9966 / NRRL B-24157 / PYR-1)</name>
    <name type="common">Mycobacterium vanbaalenii</name>
    <dbReference type="NCBI Taxonomy" id="350058"/>
    <lineage>
        <taxon>Bacteria</taxon>
        <taxon>Bacillati</taxon>
        <taxon>Actinomycetota</taxon>
        <taxon>Actinomycetes</taxon>
        <taxon>Mycobacteriales</taxon>
        <taxon>Mycobacteriaceae</taxon>
        <taxon>Mycolicibacterium</taxon>
    </lineage>
</organism>
<dbReference type="PANTHER" id="PTHR44591:SF18">
    <property type="entry name" value="REGULATORY PROTEIN"/>
    <property type="match status" value="1"/>
</dbReference>
<keyword evidence="1 2" id="KW-0597">Phosphoprotein</keyword>
<accession>A1T6T7</accession>
<feature type="modified residue" description="4-aspartylphosphate" evidence="2">
    <location>
        <position position="77"/>
    </location>
</feature>
<dbReference type="HOGENOM" id="CLU_000445_69_15_11"/>
<dbReference type="PANTHER" id="PTHR44591">
    <property type="entry name" value="STRESS RESPONSE REGULATOR PROTEIN 1"/>
    <property type="match status" value="1"/>
</dbReference>
<dbReference type="SUPFAM" id="SSF52172">
    <property type="entry name" value="CheY-like"/>
    <property type="match status" value="1"/>
</dbReference>
<evidence type="ECO:0000256" key="2">
    <source>
        <dbReference type="PROSITE-ProRule" id="PRU00169"/>
    </source>
</evidence>
<dbReference type="InterPro" id="IPR050595">
    <property type="entry name" value="Bact_response_regulator"/>
</dbReference>
<keyword evidence="5" id="KW-1185">Reference proteome</keyword>
<name>A1T6T7_MYCVP</name>
<gene>
    <name evidence="4" type="ordered locus">Mvan_2072</name>
</gene>
<reference evidence="4" key="1">
    <citation type="submission" date="2006-12" db="EMBL/GenBank/DDBJ databases">
        <title>Complete sequence of Mycobacterium vanbaalenii PYR-1.</title>
        <authorList>
            <consortium name="US DOE Joint Genome Institute"/>
            <person name="Copeland A."/>
            <person name="Lucas S."/>
            <person name="Lapidus A."/>
            <person name="Barry K."/>
            <person name="Detter J.C."/>
            <person name="Glavina del Rio T."/>
            <person name="Hammon N."/>
            <person name="Israni S."/>
            <person name="Dalin E."/>
            <person name="Tice H."/>
            <person name="Pitluck S."/>
            <person name="Singan V."/>
            <person name="Schmutz J."/>
            <person name="Larimer F."/>
            <person name="Land M."/>
            <person name="Hauser L."/>
            <person name="Kyrpides N."/>
            <person name="Anderson I.J."/>
            <person name="Miller C."/>
            <person name="Richardson P."/>
        </authorList>
    </citation>
    <scope>NUCLEOTIDE SEQUENCE [LARGE SCALE GENOMIC DNA]</scope>
    <source>
        <strain evidence="4">PYR-1</strain>
    </source>
</reference>
<evidence type="ECO:0000256" key="1">
    <source>
        <dbReference type="ARBA" id="ARBA00022553"/>
    </source>
</evidence>
<evidence type="ECO:0000313" key="4">
    <source>
        <dbReference type="EMBL" id="ABM12887.1"/>
    </source>
</evidence>
<dbReference type="AlphaFoldDB" id="A1T6T7"/>
<proteinExistence type="predicted"/>
<dbReference type="CDD" id="cd00156">
    <property type="entry name" value="REC"/>
    <property type="match status" value="1"/>
</dbReference>
<sequence length="144" mass="15345">MVVPNFPVNRNANGLRSCQARRMNGPRCLIVDDSADFRDAARAMLERGGIVVVGTARDAAEALRRAQELHPDVALVDVDLGAESGFDVAERLDDVPVILTSTHDEQDFADLIAASPALGFLPKLTLSPAAVRKLLDRVSGSPGT</sequence>
<dbReference type="Proteomes" id="UP000009159">
    <property type="component" value="Chromosome"/>
</dbReference>
<dbReference type="eggNOG" id="COG3279">
    <property type="taxonomic scope" value="Bacteria"/>
</dbReference>